<dbReference type="InterPro" id="IPR001753">
    <property type="entry name" value="Enoyl-CoA_hydra/iso"/>
</dbReference>
<dbReference type="Gene3D" id="3.90.226.10">
    <property type="entry name" value="2-enoyl-CoA Hydratase, Chain A, domain 1"/>
    <property type="match status" value="1"/>
</dbReference>
<reference evidence="3 4" key="1">
    <citation type="submission" date="2024-03" db="EMBL/GenBank/DDBJ databases">
        <title>Novel species of the genus Variovorax.</title>
        <authorList>
            <person name="Liu Q."/>
            <person name="Xin Y.-H."/>
        </authorList>
    </citation>
    <scope>NUCLEOTIDE SEQUENCE [LARGE SCALE GENOMIC DNA]</scope>
    <source>
        <strain evidence="3 4">KACC 18899</strain>
    </source>
</reference>
<accession>A0ABU8V9Q8</accession>
<protein>
    <submittedName>
        <fullName evidence="3">Crotonase/enoyl-CoA hydratase family protein</fullName>
    </submittedName>
</protein>
<evidence type="ECO:0000256" key="1">
    <source>
        <dbReference type="ARBA" id="ARBA00005254"/>
    </source>
</evidence>
<gene>
    <name evidence="3" type="ORF">WKW77_04890</name>
</gene>
<dbReference type="InterPro" id="IPR018376">
    <property type="entry name" value="Enoyl-CoA_hyd/isom_CS"/>
</dbReference>
<dbReference type="InterPro" id="IPR029045">
    <property type="entry name" value="ClpP/crotonase-like_dom_sf"/>
</dbReference>
<name>A0ABU8V9Q8_9BURK</name>
<keyword evidence="4" id="KW-1185">Reference proteome</keyword>
<sequence>MNSSVVGLRQEGSVLVVTLDRPDVRNAINKDVAVALAAALAELDARSDLHVGIITGAGGTFCSGMDLKAFAAGGDEPAVEGLGFAGMCEAPPRKPLIAAVEGHAVAGGFEIALACDLIVAARNASFGLPEVKRGLVASSGGLMRLPRGVSRNIAMEMALTGDPITAEQAAAYGMVNRLVEPGEALGAAMKLAAQIDANAPLAVAATKRIVDASRTWRDEEMFALQRPIATAVNRSADAREGATAFAQKREPVWQGR</sequence>
<dbReference type="EMBL" id="JBBKZU010000002">
    <property type="protein sequence ID" value="MEJ8810393.1"/>
    <property type="molecule type" value="Genomic_DNA"/>
</dbReference>
<dbReference type="InterPro" id="IPR014748">
    <property type="entry name" value="Enoyl-CoA_hydra_C"/>
</dbReference>
<dbReference type="RefSeq" id="WP_340355717.1">
    <property type="nucleotide sequence ID" value="NZ_JBBKZU010000002.1"/>
</dbReference>
<dbReference type="SUPFAM" id="SSF52096">
    <property type="entry name" value="ClpP/crotonase"/>
    <property type="match status" value="1"/>
</dbReference>
<dbReference type="Proteomes" id="UP001365846">
    <property type="component" value="Unassembled WGS sequence"/>
</dbReference>
<comment type="caution">
    <text evidence="3">The sequence shown here is derived from an EMBL/GenBank/DDBJ whole genome shotgun (WGS) entry which is preliminary data.</text>
</comment>
<evidence type="ECO:0000313" key="4">
    <source>
        <dbReference type="Proteomes" id="UP001365846"/>
    </source>
</evidence>
<proteinExistence type="inferred from homology"/>
<dbReference type="CDD" id="cd06558">
    <property type="entry name" value="crotonase-like"/>
    <property type="match status" value="1"/>
</dbReference>
<dbReference type="NCBIfam" id="NF006100">
    <property type="entry name" value="PRK08252.1"/>
    <property type="match status" value="1"/>
</dbReference>
<organism evidence="3 4">
    <name type="scientific">Variovorax ureilyticus</name>
    <dbReference type="NCBI Taxonomy" id="1836198"/>
    <lineage>
        <taxon>Bacteria</taxon>
        <taxon>Pseudomonadati</taxon>
        <taxon>Pseudomonadota</taxon>
        <taxon>Betaproteobacteria</taxon>
        <taxon>Burkholderiales</taxon>
        <taxon>Comamonadaceae</taxon>
        <taxon>Variovorax</taxon>
    </lineage>
</organism>
<dbReference type="PROSITE" id="PS00166">
    <property type="entry name" value="ENOYL_COA_HYDRATASE"/>
    <property type="match status" value="1"/>
</dbReference>
<dbReference type="PANTHER" id="PTHR43802:SF1">
    <property type="entry name" value="IP11341P-RELATED"/>
    <property type="match status" value="1"/>
</dbReference>
<dbReference type="Gene3D" id="1.10.12.10">
    <property type="entry name" value="Lyase 2-enoyl-coa Hydratase, Chain A, domain 2"/>
    <property type="match status" value="1"/>
</dbReference>
<evidence type="ECO:0000313" key="3">
    <source>
        <dbReference type="EMBL" id="MEJ8810393.1"/>
    </source>
</evidence>
<comment type="similarity">
    <text evidence="1 2">Belongs to the enoyl-CoA hydratase/isomerase family.</text>
</comment>
<evidence type="ECO:0000256" key="2">
    <source>
        <dbReference type="RuleBase" id="RU003707"/>
    </source>
</evidence>
<dbReference type="PANTHER" id="PTHR43802">
    <property type="entry name" value="ENOYL-COA HYDRATASE"/>
    <property type="match status" value="1"/>
</dbReference>
<dbReference type="Pfam" id="PF00378">
    <property type="entry name" value="ECH_1"/>
    <property type="match status" value="1"/>
</dbReference>